<dbReference type="GO" id="GO:0004519">
    <property type="term" value="F:endonuclease activity"/>
    <property type="evidence" value="ECO:0007669"/>
    <property type="project" value="UniProtKB-KW"/>
</dbReference>
<sequence>MPAPVTVTTYNIHKGMSPLNRKLLLPQMADALQSIAPDVLFLQEVQGEHRKRLLTVPDFPAEPHDELLGRLLSYHRSYGRNAVFKDRHHGNAILSRLPLTTKHNLDVSVNRLEQRGILHCEIQPPGWRYPLVCLCAHLNLREPDRRKQYRALYDYIHRHIPHHIPLVLAGDFNDWRHQSCRNLGQVLGLDEAFLRFSGSRPKTFPARLPMLSLDRIYTRHLTVLDAVTYQGKPWQLLSDHLPLSATVVPK</sequence>
<dbReference type="PANTHER" id="PTHR14859">
    <property type="entry name" value="CALCOFLUOR WHITE HYPERSENSITIVE PROTEIN PRECURSOR"/>
    <property type="match status" value="1"/>
</dbReference>
<keyword evidence="2" id="KW-0255">Endonuclease</keyword>
<protein>
    <submittedName>
        <fullName evidence="2">Endonuclease/exonuclease/phosphatase family protein</fullName>
    </submittedName>
</protein>
<dbReference type="Gene3D" id="3.60.10.10">
    <property type="entry name" value="Endonuclease/exonuclease/phosphatase"/>
    <property type="match status" value="1"/>
</dbReference>
<dbReference type="GO" id="GO:0016020">
    <property type="term" value="C:membrane"/>
    <property type="evidence" value="ECO:0007669"/>
    <property type="project" value="GOC"/>
</dbReference>
<dbReference type="KEGG" id="nsg:H3L94_05525"/>
<name>A0A7D7RP43_9NEIS</name>
<dbReference type="InterPro" id="IPR051916">
    <property type="entry name" value="GPI-anchor_lipid_remodeler"/>
</dbReference>
<gene>
    <name evidence="2" type="ORF">H3L94_05525</name>
</gene>
<keyword evidence="2" id="KW-0378">Hydrolase</keyword>
<dbReference type="Pfam" id="PF03372">
    <property type="entry name" value="Exo_endo_phos"/>
    <property type="match status" value="1"/>
</dbReference>
<dbReference type="InterPro" id="IPR036691">
    <property type="entry name" value="Endo/exonu/phosph_ase_sf"/>
</dbReference>
<feature type="domain" description="Endonuclease/exonuclease/phosphatase" evidence="1">
    <location>
        <begin position="9"/>
        <end position="240"/>
    </location>
</feature>
<dbReference type="SUPFAM" id="SSF56219">
    <property type="entry name" value="DNase I-like"/>
    <property type="match status" value="1"/>
</dbReference>
<evidence type="ECO:0000313" key="2">
    <source>
        <dbReference type="EMBL" id="QMT41482.1"/>
    </source>
</evidence>
<proteinExistence type="predicted"/>
<dbReference type="AlphaFoldDB" id="A0A7D7RP43"/>
<dbReference type="InterPro" id="IPR005135">
    <property type="entry name" value="Endo/exonuclease/phosphatase"/>
</dbReference>
<dbReference type="RefSeq" id="WP_182123005.1">
    <property type="nucleotide sequence ID" value="NZ_CP059567.1"/>
</dbReference>
<accession>A0A7D7RP43</accession>
<keyword evidence="2" id="KW-0540">Nuclease</keyword>
<dbReference type="Proteomes" id="UP000514752">
    <property type="component" value="Chromosome"/>
</dbReference>
<keyword evidence="2" id="KW-0269">Exonuclease</keyword>
<dbReference type="PANTHER" id="PTHR14859:SF1">
    <property type="entry name" value="PGAP2-INTERACTING PROTEIN"/>
    <property type="match status" value="1"/>
</dbReference>
<dbReference type="GO" id="GO:0006506">
    <property type="term" value="P:GPI anchor biosynthetic process"/>
    <property type="evidence" value="ECO:0007669"/>
    <property type="project" value="TreeGrafter"/>
</dbReference>
<evidence type="ECO:0000313" key="3">
    <source>
        <dbReference type="Proteomes" id="UP000514752"/>
    </source>
</evidence>
<reference evidence="2 3" key="1">
    <citation type="submission" date="2020-07" db="EMBL/GenBank/DDBJ databases">
        <title>Genomic diversity of species in the Neisseriaceae family.</title>
        <authorList>
            <person name="Vincent A.T."/>
            <person name="Bernet E."/>
            <person name="Veyrier F.J."/>
        </authorList>
    </citation>
    <scope>NUCLEOTIDE SEQUENCE [LARGE SCALE GENOMIC DNA]</scope>
    <source>
        <strain evidence="2 3">DSM 22244</strain>
    </source>
</reference>
<organism evidence="2 3">
    <name type="scientific">Neisseria shayeganii</name>
    <dbReference type="NCBI Taxonomy" id="607712"/>
    <lineage>
        <taxon>Bacteria</taxon>
        <taxon>Pseudomonadati</taxon>
        <taxon>Pseudomonadota</taxon>
        <taxon>Betaproteobacteria</taxon>
        <taxon>Neisseriales</taxon>
        <taxon>Neisseriaceae</taxon>
        <taxon>Neisseria</taxon>
    </lineage>
</organism>
<evidence type="ECO:0000259" key="1">
    <source>
        <dbReference type="Pfam" id="PF03372"/>
    </source>
</evidence>
<dbReference type="GO" id="GO:0004527">
    <property type="term" value="F:exonuclease activity"/>
    <property type="evidence" value="ECO:0007669"/>
    <property type="project" value="UniProtKB-KW"/>
</dbReference>
<dbReference type="EMBL" id="CP059567">
    <property type="protein sequence ID" value="QMT41482.1"/>
    <property type="molecule type" value="Genomic_DNA"/>
</dbReference>